<keyword evidence="1 4" id="KW-0808">Transferase</keyword>
<dbReference type="InterPro" id="IPR001296">
    <property type="entry name" value="Glyco_trans_1"/>
</dbReference>
<dbReference type="eggNOG" id="COG3408">
    <property type="taxonomic scope" value="Bacteria"/>
</dbReference>
<keyword evidence="5" id="KW-1185">Reference proteome</keyword>
<organism evidence="4 5">
    <name type="scientific">Paeniglutamicibacter gangotriensis Lz1y</name>
    <dbReference type="NCBI Taxonomy" id="1276920"/>
    <lineage>
        <taxon>Bacteria</taxon>
        <taxon>Bacillati</taxon>
        <taxon>Actinomycetota</taxon>
        <taxon>Actinomycetes</taxon>
        <taxon>Micrococcales</taxon>
        <taxon>Micrococcaceae</taxon>
        <taxon>Paeniglutamicibacter</taxon>
    </lineage>
</organism>
<dbReference type="RefSeq" id="WP_007270233.1">
    <property type="nucleotide sequence ID" value="NZ_AOCK01000002.1"/>
</dbReference>
<dbReference type="Gene3D" id="3.40.50.2000">
    <property type="entry name" value="Glycogen Phosphorylase B"/>
    <property type="match status" value="1"/>
</dbReference>
<dbReference type="SUPFAM" id="SSF53756">
    <property type="entry name" value="UDP-Glycosyltransferase/glycogen phosphorylase"/>
    <property type="match status" value="1"/>
</dbReference>
<reference evidence="4 5" key="1">
    <citation type="journal article" date="2013" name="Genome Announc.">
        <title>Draft Genome Sequence of Arthrobacter gangotriensis Strain Lz1yT, Isolated from a Penguin Rookery Soil Sample Collected in Antarctica, near the Indian Station Dakshin Gangotri.</title>
        <authorList>
            <person name="Shivaji S."/>
            <person name="Ara S."/>
            <person name="Bandi S."/>
            <person name="Singh A."/>
            <person name="Kumar Pinnaka A."/>
        </authorList>
    </citation>
    <scope>NUCLEOTIDE SEQUENCE [LARGE SCALE GENOMIC DNA]</scope>
    <source>
        <strain evidence="4 5">Lz1y</strain>
    </source>
</reference>
<sequence length="312" mass="33262">MVEAWTSGVGAQLAGPGAVTILHGTTYVLAAANGDMDAARPHGFFFRDTRFISGWRLRLNGKELESLYGSATEPYRAMFVGRPAVDGAGPESHVLIERHRSLDGGFTERIVVHNHSSSEFSAALELDVEADFADLFDVKGGARRPRAAAARHAGPDGFSYSCEQAGHTLEVIITAYFRDVIGPELGGGIEYVGEVGQQEKYRLLGGAVALLNPIQWSEPFGMVMIEAMATGTPVVSTSRGSAPEIVQDGVTGFIRDTGASLALALGQCGTLERAAARRSTETKFSAARMVGEHVEIYQRSLSDRCVSDSVPA</sequence>
<dbReference type="GO" id="GO:0016757">
    <property type="term" value="F:glycosyltransferase activity"/>
    <property type="evidence" value="ECO:0007669"/>
    <property type="project" value="InterPro"/>
</dbReference>
<dbReference type="AlphaFoldDB" id="M7MXY1"/>
<dbReference type="Proteomes" id="UP000012015">
    <property type="component" value="Unassembled WGS sequence"/>
</dbReference>
<evidence type="ECO:0000256" key="1">
    <source>
        <dbReference type="ARBA" id="ARBA00022679"/>
    </source>
</evidence>
<dbReference type="Pfam" id="PF00534">
    <property type="entry name" value="Glycos_transf_1"/>
    <property type="match status" value="1"/>
</dbReference>
<evidence type="ECO:0000313" key="4">
    <source>
        <dbReference type="EMBL" id="EMQ99926.1"/>
    </source>
</evidence>
<protein>
    <submittedName>
        <fullName evidence="4">Glycosyl transferase family 4</fullName>
    </submittedName>
</protein>
<dbReference type="Pfam" id="PF14742">
    <property type="entry name" value="GDE_N_bis"/>
    <property type="match status" value="1"/>
</dbReference>
<evidence type="ECO:0000259" key="3">
    <source>
        <dbReference type="Pfam" id="PF14742"/>
    </source>
</evidence>
<dbReference type="InterPro" id="IPR032856">
    <property type="entry name" value="GDE_N_bis"/>
</dbReference>
<proteinExistence type="predicted"/>
<name>M7MXY1_9MICC</name>
<comment type="caution">
    <text evidence="4">The sequence shown here is derived from an EMBL/GenBank/DDBJ whole genome shotgun (WGS) entry which is preliminary data.</text>
</comment>
<dbReference type="EMBL" id="AOCK01000002">
    <property type="protein sequence ID" value="EMQ99926.1"/>
    <property type="molecule type" value="Genomic_DNA"/>
</dbReference>
<dbReference type="PANTHER" id="PTHR12526:SF595">
    <property type="entry name" value="BLL5217 PROTEIN"/>
    <property type="match status" value="1"/>
</dbReference>
<evidence type="ECO:0000259" key="2">
    <source>
        <dbReference type="Pfam" id="PF00534"/>
    </source>
</evidence>
<dbReference type="PATRIC" id="fig|1276920.7.peg.1033"/>
<feature type="domain" description="Glycosyl transferase family 1" evidence="2">
    <location>
        <begin position="185"/>
        <end position="262"/>
    </location>
</feature>
<dbReference type="STRING" id="1276920.ADIAG_01032"/>
<dbReference type="eggNOG" id="COG0438">
    <property type="taxonomic scope" value="Bacteria"/>
</dbReference>
<dbReference type="PANTHER" id="PTHR12526">
    <property type="entry name" value="GLYCOSYLTRANSFERASE"/>
    <property type="match status" value="1"/>
</dbReference>
<feature type="domain" description="Putative glycogen debranching enzyme N-terminal" evidence="3">
    <location>
        <begin position="22"/>
        <end position="175"/>
    </location>
</feature>
<accession>M7MXY1</accession>
<gene>
    <name evidence="4" type="ORF">ADIAG_01032</name>
</gene>
<evidence type="ECO:0000313" key="5">
    <source>
        <dbReference type="Proteomes" id="UP000012015"/>
    </source>
</evidence>